<sequence>MGSDNSGTRLSESTEPSFYISPDIYSSPTVTPYDPGFEPTSEAMRENEAKQEADDRLWQAIFSLF</sequence>
<feature type="region of interest" description="Disordered" evidence="1">
    <location>
        <begin position="1"/>
        <end position="37"/>
    </location>
</feature>
<reference evidence="2 3" key="1">
    <citation type="submission" date="2012-12" db="EMBL/GenBank/DDBJ databases">
        <title>Genome Assembly of Photobacterium sp. AK15.</title>
        <authorList>
            <person name="Khatri I."/>
            <person name="Vaidya B."/>
            <person name="Srinivas T.N.R."/>
            <person name="Subramanian S."/>
            <person name="Pinnaka A."/>
        </authorList>
    </citation>
    <scope>NUCLEOTIDE SEQUENCE [LARGE SCALE GENOMIC DNA]</scope>
    <source>
        <strain evidence="2 3">AK15</strain>
    </source>
</reference>
<dbReference type="Proteomes" id="UP000011134">
    <property type="component" value="Unassembled WGS sequence"/>
</dbReference>
<gene>
    <name evidence="2" type="ORF">C942_04538</name>
</gene>
<proteinExistence type="predicted"/>
<accession>L8JH53</accession>
<protein>
    <submittedName>
        <fullName evidence="2">Uncharacterized protein</fullName>
    </submittedName>
</protein>
<evidence type="ECO:0000313" key="3">
    <source>
        <dbReference type="Proteomes" id="UP000011134"/>
    </source>
</evidence>
<keyword evidence="3" id="KW-1185">Reference proteome</keyword>
<name>L8JH53_9GAMM</name>
<dbReference type="EMBL" id="AMZO01000006">
    <property type="protein sequence ID" value="ELR66839.1"/>
    <property type="molecule type" value="Genomic_DNA"/>
</dbReference>
<dbReference type="PATRIC" id="fig|1056511.3.peg.1367"/>
<feature type="compositionally biased region" description="Polar residues" evidence="1">
    <location>
        <begin position="1"/>
        <end position="16"/>
    </location>
</feature>
<dbReference type="AlphaFoldDB" id="L8JH53"/>
<comment type="caution">
    <text evidence="2">The sequence shown here is derived from an EMBL/GenBank/DDBJ whole genome shotgun (WGS) entry which is preliminary data.</text>
</comment>
<evidence type="ECO:0000256" key="1">
    <source>
        <dbReference type="SAM" id="MobiDB-lite"/>
    </source>
</evidence>
<evidence type="ECO:0000313" key="2">
    <source>
        <dbReference type="EMBL" id="ELR66839.1"/>
    </source>
</evidence>
<organism evidence="2 3">
    <name type="scientific">Photobacterium marinum</name>
    <dbReference type="NCBI Taxonomy" id="1056511"/>
    <lineage>
        <taxon>Bacteria</taxon>
        <taxon>Pseudomonadati</taxon>
        <taxon>Pseudomonadota</taxon>
        <taxon>Gammaproteobacteria</taxon>
        <taxon>Vibrionales</taxon>
        <taxon>Vibrionaceae</taxon>
        <taxon>Photobacterium</taxon>
    </lineage>
</organism>